<evidence type="ECO:0000256" key="13">
    <source>
        <dbReference type="SAM" id="Phobius"/>
    </source>
</evidence>
<evidence type="ECO:0000256" key="3">
    <source>
        <dbReference type="ARBA" id="ARBA00021242"/>
    </source>
</evidence>
<evidence type="ECO:0000256" key="1">
    <source>
        <dbReference type="ARBA" id="ARBA00003019"/>
    </source>
</evidence>
<feature type="transmembrane region" description="Helical" evidence="13">
    <location>
        <begin position="291"/>
        <end position="317"/>
    </location>
</feature>
<keyword evidence="6 13" id="KW-0812">Transmembrane</keyword>
<keyword evidence="5" id="KW-1003">Cell membrane</keyword>
<dbReference type="AlphaFoldDB" id="A0A812TS20"/>
<evidence type="ECO:0000313" key="14">
    <source>
        <dbReference type="EMBL" id="CAE7546213.1"/>
    </source>
</evidence>
<keyword evidence="4" id="KW-0813">Transport</keyword>
<organism evidence="14 15">
    <name type="scientific">Symbiodinium necroappetens</name>
    <dbReference type="NCBI Taxonomy" id="1628268"/>
    <lineage>
        <taxon>Eukaryota</taxon>
        <taxon>Sar</taxon>
        <taxon>Alveolata</taxon>
        <taxon>Dinophyceae</taxon>
        <taxon>Suessiales</taxon>
        <taxon>Symbiodiniaceae</taxon>
        <taxon>Symbiodinium</taxon>
    </lineage>
</organism>
<feature type="transmembrane region" description="Helical" evidence="13">
    <location>
        <begin position="232"/>
        <end position="251"/>
    </location>
</feature>
<feature type="transmembrane region" description="Helical" evidence="13">
    <location>
        <begin position="520"/>
        <end position="540"/>
    </location>
</feature>
<evidence type="ECO:0000256" key="11">
    <source>
        <dbReference type="ARBA" id="ARBA00032555"/>
    </source>
</evidence>
<feature type="transmembrane region" description="Helical" evidence="13">
    <location>
        <begin position="432"/>
        <end position="450"/>
    </location>
</feature>
<feature type="transmembrane region" description="Helical" evidence="13">
    <location>
        <begin position="329"/>
        <end position="357"/>
    </location>
</feature>
<keyword evidence="9 13" id="KW-0472">Membrane</keyword>
<feature type="transmembrane region" description="Helical" evidence="13">
    <location>
        <begin position="206"/>
        <end position="225"/>
    </location>
</feature>
<dbReference type="Pfam" id="PF05631">
    <property type="entry name" value="MFS_5"/>
    <property type="match status" value="1"/>
</dbReference>
<reference evidence="14" key="1">
    <citation type="submission" date="2021-02" db="EMBL/GenBank/DDBJ databases">
        <authorList>
            <person name="Dougan E. K."/>
            <person name="Rhodes N."/>
            <person name="Thang M."/>
            <person name="Chan C."/>
        </authorList>
    </citation>
    <scope>NUCLEOTIDE SEQUENCE</scope>
</reference>
<evidence type="ECO:0000256" key="10">
    <source>
        <dbReference type="ARBA" id="ARBA00030646"/>
    </source>
</evidence>
<evidence type="ECO:0000313" key="15">
    <source>
        <dbReference type="Proteomes" id="UP000601435"/>
    </source>
</evidence>
<feature type="transmembrane region" description="Helical" evidence="13">
    <location>
        <begin position="257"/>
        <end position="279"/>
    </location>
</feature>
<dbReference type="PANTHER" id="PTHR23516">
    <property type="entry name" value="SAM (S-ADENOSYL METHIONINE) TRANSPORTER"/>
    <property type="match status" value="1"/>
</dbReference>
<keyword evidence="15" id="KW-1185">Reference proteome</keyword>
<dbReference type="EMBL" id="CAJNJA010025630">
    <property type="protein sequence ID" value="CAE7546213.1"/>
    <property type="molecule type" value="Genomic_DNA"/>
</dbReference>
<evidence type="ECO:0000256" key="6">
    <source>
        <dbReference type="ARBA" id="ARBA00022692"/>
    </source>
</evidence>
<feature type="transmembrane region" description="Helical" evidence="13">
    <location>
        <begin position="169"/>
        <end position="186"/>
    </location>
</feature>
<dbReference type="Gene3D" id="1.20.1250.20">
    <property type="entry name" value="MFS general substrate transporter like domains"/>
    <property type="match status" value="1"/>
</dbReference>
<dbReference type="GO" id="GO:0005886">
    <property type="term" value="C:plasma membrane"/>
    <property type="evidence" value="ECO:0007669"/>
    <property type="project" value="UniProtKB-SubCell"/>
</dbReference>
<keyword evidence="7 13" id="KW-1133">Transmembrane helix</keyword>
<feature type="transmembrane region" description="Helical" evidence="13">
    <location>
        <begin position="394"/>
        <end position="412"/>
    </location>
</feature>
<evidence type="ECO:0000256" key="4">
    <source>
        <dbReference type="ARBA" id="ARBA00022448"/>
    </source>
</evidence>
<comment type="caution">
    <text evidence="14">The sequence shown here is derived from an EMBL/GenBank/DDBJ whole genome shotgun (WGS) entry which is preliminary data.</text>
</comment>
<accession>A0A812TS20</accession>
<dbReference type="CDD" id="cd17487">
    <property type="entry name" value="MFS_MFSD5_like"/>
    <property type="match status" value="1"/>
</dbReference>
<dbReference type="OrthoDB" id="263957at2759"/>
<feature type="transmembrane region" description="Helical" evidence="13">
    <location>
        <begin position="459"/>
        <end position="479"/>
    </location>
</feature>
<name>A0A812TS20_9DINO</name>
<dbReference type="SUPFAM" id="SSF103473">
    <property type="entry name" value="MFS general substrate transporter"/>
    <property type="match status" value="1"/>
</dbReference>
<dbReference type="InterPro" id="IPR036259">
    <property type="entry name" value="MFS_trans_sf"/>
</dbReference>
<evidence type="ECO:0000256" key="7">
    <source>
        <dbReference type="ARBA" id="ARBA00022989"/>
    </source>
</evidence>
<comment type="function">
    <text evidence="1">Mediates high-affinity intracellular uptake of the rare oligo-element molybdenum.</text>
</comment>
<comment type="subcellular location">
    <subcellularLocation>
        <location evidence="2">Cell membrane</location>
        <topology evidence="2">Multi-pass membrane protein</topology>
    </subcellularLocation>
</comment>
<keyword evidence="8" id="KW-0406">Ion transport</keyword>
<evidence type="ECO:0000256" key="2">
    <source>
        <dbReference type="ARBA" id="ARBA00004651"/>
    </source>
</evidence>
<dbReference type="Proteomes" id="UP000601435">
    <property type="component" value="Unassembled WGS sequence"/>
</dbReference>
<evidence type="ECO:0000256" key="8">
    <source>
        <dbReference type="ARBA" id="ARBA00023065"/>
    </source>
</evidence>
<protein>
    <recommendedName>
        <fullName evidence="3">Molybdate-anion transporter</fullName>
    </recommendedName>
    <alternativeName>
        <fullName evidence="10">Major facilitator superfamily domain-containing protein 5</fullName>
    </alternativeName>
    <alternativeName>
        <fullName evidence="11">Molybdate transporter 2 homolog</fullName>
    </alternativeName>
</protein>
<feature type="transmembrane region" description="Helical" evidence="13">
    <location>
        <begin position="546"/>
        <end position="567"/>
    </location>
</feature>
<evidence type="ECO:0000256" key="9">
    <source>
        <dbReference type="ARBA" id="ARBA00023136"/>
    </source>
</evidence>
<proteinExistence type="predicted"/>
<feature type="transmembrane region" description="Helical" evidence="13">
    <location>
        <begin position="485"/>
        <end position="508"/>
    </location>
</feature>
<feature type="region of interest" description="Disordered" evidence="12">
    <location>
        <begin position="1"/>
        <end position="22"/>
    </location>
</feature>
<evidence type="ECO:0000256" key="12">
    <source>
        <dbReference type="SAM" id="MobiDB-lite"/>
    </source>
</evidence>
<dbReference type="GO" id="GO:0015098">
    <property type="term" value="F:molybdate ion transmembrane transporter activity"/>
    <property type="evidence" value="ECO:0007669"/>
    <property type="project" value="InterPro"/>
</dbReference>
<evidence type="ECO:0000256" key="5">
    <source>
        <dbReference type="ARBA" id="ARBA00022475"/>
    </source>
</evidence>
<dbReference type="PANTHER" id="PTHR23516:SF1">
    <property type="entry name" value="MOLYBDATE-ANION TRANSPORTER"/>
    <property type="match status" value="1"/>
</dbReference>
<feature type="compositionally biased region" description="Polar residues" evidence="12">
    <location>
        <begin position="11"/>
        <end position="21"/>
    </location>
</feature>
<gene>
    <name evidence="14" type="primary">MFSD5</name>
    <name evidence="14" type="ORF">SNEC2469_LOCUS15733</name>
</gene>
<dbReference type="GO" id="GO:0006811">
    <property type="term" value="P:monoatomic ion transport"/>
    <property type="evidence" value="ECO:0007669"/>
    <property type="project" value="UniProtKB-KW"/>
</dbReference>
<dbReference type="InterPro" id="IPR008509">
    <property type="entry name" value="MOT2/MFSD5"/>
</dbReference>
<sequence>MSPVLALTRASPPTGSPSTWPNVLASEDGAQEHRDVTQLTAKVNRGVSFFRQQVKAAVEGRHDPSSGHMLALRPSCRLAVRRSRRPVATFVLASAAAVASHRNSQLSPAALHVAADGSDVSPGGLGGVLENIYVASFWPLLAVTCALGWQTRPTSDAKQFPTGFSQFQMRYLFVWFLAITADWLQGPYVYELYASYGYSKADIARLFVAGFGSSMITGTFIGSVADAWGRKLCAVLYCVLYAAACVTKHVNTYSVLMVGRLLGGAATSLLFSTFECWMVGEHRRCGFSDDLLRYMFGLMFFVQYLAAIGAGLLAQFAASAVPLTQASEIVWYGGAITPFDVSLVFLVVAIPCICSLWKENYGESSEEGSGGEGLAQIAASLQAGWRAISSNYQVPLLGLAVAAFESSMYAFVFNWTPALDSGSVTTPPHGLIFSAFMMACMCGSSLFSLLDTAVQPAKVLIPICLCAAAALGLVAASLYTTYSEMTIFLGFLAFEACVGAYFPCVSTVKSAVVPEEARAGVYNVYRVPLNLCVVLLLLADLELKESFALCSGLLVFAMVAITVHQILSLADALEQEVAGTVADAGCAAQASPFRIRGPQASIVSAHAEIW</sequence>